<comment type="caution">
    <text evidence="3">The sequence shown here is derived from an EMBL/GenBank/DDBJ whole genome shotgun (WGS) entry which is preliminary data.</text>
</comment>
<dbReference type="SUPFAM" id="SSF56436">
    <property type="entry name" value="C-type lectin-like"/>
    <property type="match status" value="1"/>
</dbReference>
<evidence type="ECO:0000256" key="1">
    <source>
        <dbReference type="SAM" id="SignalP"/>
    </source>
</evidence>
<dbReference type="EMBL" id="ABOX02000034">
    <property type="protein sequence ID" value="EEF59026.1"/>
    <property type="molecule type" value="Genomic_DNA"/>
</dbReference>
<dbReference type="CDD" id="cd03603">
    <property type="entry name" value="CLECT_VCBS"/>
    <property type="match status" value="1"/>
</dbReference>
<reference evidence="3 4" key="1">
    <citation type="journal article" date="2011" name="J. Bacteriol.">
        <title>Genome sequence of 'Pedosphaera parvula' Ellin514, an aerobic Verrucomicrobial isolate from pasture soil.</title>
        <authorList>
            <person name="Kant R."/>
            <person name="van Passel M.W."/>
            <person name="Sangwan P."/>
            <person name="Palva A."/>
            <person name="Lucas S."/>
            <person name="Copeland A."/>
            <person name="Lapidus A."/>
            <person name="Glavina Del Rio T."/>
            <person name="Dalin E."/>
            <person name="Tice H."/>
            <person name="Bruce D."/>
            <person name="Goodwin L."/>
            <person name="Pitluck S."/>
            <person name="Chertkov O."/>
            <person name="Larimer F.W."/>
            <person name="Land M.L."/>
            <person name="Hauser L."/>
            <person name="Brettin T.S."/>
            <person name="Detter J.C."/>
            <person name="Han S."/>
            <person name="de Vos W.M."/>
            <person name="Janssen P.H."/>
            <person name="Smidt H."/>
        </authorList>
    </citation>
    <scope>NUCLEOTIDE SEQUENCE [LARGE SCALE GENOMIC DNA]</scope>
    <source>
        <strain evidence="3 4">Ellin514</strain>
    </source>
</reference>
<organism evidence="3 4">
    <name type="scientific">Pedosphaera parvula (strain Ellin514)</name>
    <dbReference type="NCBI Taxonomy" id="320771"/>
    <lineage>
        <taxon>Bacteria</taxon>
        <taxon>Pseudomonadati</taxon>
        <taxon>Verrucomicrobiota</taxon>
        <taxon>Pedosphaerae</taxon>
        <taxon>Pedosphaerales</taxon>
        <taxon>Pedosphaeraceae</taxon>
        <taxon>Pedosphaera</taxon>
    </lineage>
</organism>
<protein>
    <submittedName>
        <fullName evidence="3">C-type lectin domain protein</fullName>
    </submittedName>
</protein>
<evidence type="ECO:0000313" key="3">
    <source>
        <dbReference type="EMBL" id="EEF59026.1"/>
    </source>
</evidence>
<evidence type="ECO:0000313" key="4">
    <source>
        <dbReference type="Proteomes" id="UP000003688"/>
    </source>
</evidence>
<dbReference type="PROSITE" id="PS50041">
    <property type="entry name" value="C_TYPE_LECTIN_2"/>
    <property type="match status" value="1"/>
</dbReference>
<dbReference type="STRING" id="320771.Cflav_PD2075"/>
<feature type="domain" description="C-type lectin" evidence="2">
    <location>
        <begin position="33"/>
        <end position="142"/>
    </location>
</feature>
<keyword evidence="4" id="KW-1185">Reference proteome</keyword>
<dbReference type="InterPro" id="IPR050111">
    <property type="entry name" value="C-type_lectin/snaclec_domain"/>
</dbReference>
<dbReference type="AlphaFoldDB" id="B9XMI4"/>
<dbReference type="Pfam" id="PF00059">
    <property type="entry name" value="Lectin_C"/>
    <property type="match status" value="1"/>
</dbReference>
<proteinExistence type="predicted"/>
<dbReference type="PANTHER" id="PTHR22803">
    <property type="entry name" value="MANNOSE, PHOSPHOLIPASE, LECTIN RECEPTOR RELATED"/>
    <property type="match status" value="1"/>
</dbReference>
<evidence type="ECO:0000259" key="2">
    <source>
        <dbReference type="PROSITE" id="PS50041"/>
    </source>
</evidence>
<dbReference type="InterPro" id="IPR001304">
    <property type="entry name" value="C-type_lectin-like"/>
</dbReference>
<sequence precursor="true">MPPWTTKLLFLLSFTLVHLAAADPISQRTTNSSNNHIYILLNASTWTDAEAEAVALGGHLATIRNQAEEDWIFHTFGSYDNTQRLLWIGLSDRDRKSHFTWSSGESVSYTAWAPGEPNNVGSGEDYAAIFYPNHSQRNKWNDWDNRTSDPIGLPMNGVVEIIPPPPILAANKTTAGTLATTGKPATSNATGTAGIQPNLVPVEITPAVTITNVQGAVQLYWPISAAGYTLEATTNLAQPFTMFGYSEATNTALGIITVTITNPGDQMFFRLHKP</sequence>
<accession>B9XMI4</accession>
<dbReference type="Gene3D" id="3.10.100.10">
    <property type="entry name" value="Mannose-Binding Protein A, subunit A"/>
    <property type="match status" value="1"/>
</dbReference>
<gene>
    <name evidence="3" type="ORF">Cflav_PD2075</name>
</gene>
<dbReference type="SMART" id="SM00034">
    <property type="entry name" value="CLECT"/>
    <property type="match status" value="1"/>
</dbReference>
<dbReference type="InterPro" id="IPR016186">
    <property type="entry name" value="C-type_lectin-like/link_sf"/>
</dbReference>
<dbReference type="Proteomes" id="UP000003688">
    <property type="component" value="Unassembled WGS sequence"/>
</dbReference>
<keyword evidence="3" id="KW-0430">Lectin</keyword>
<feature type="signal peptide" evidence="1">
    <location>
        <begin position="1"/>
        <end position="20"/>
    </location>
</feature>
<dbReference type="InterPro" id="IPR034007">
    <property type="entry name" value="CTLD_bac"/>
</dbReference>
<dbReference type="InterPro" id="IPR016187">
    <property type="entry name" value="CTDL_fold"/>
</dbReference>
<name>B9XMI4_PEDPL</name>
<dbReference type="GO" id="GO:0030246">
    <property type="term" value="F:carbohydrate binding"/>
    <property type="evidence" value="ECO:0007669"/>
    <property type="project" value="UniProtKB-KW"/>
</dbReference>
<keyword evidence="1" id="KW-0732">Signal</keyword>
<feature type="chain" id="PRO_5002894482" evidence="1">
    <location>
        <begin position="21"/>
        <end position="274"/>
    </location>
</feature>
<dbReference type="OrthoDB" id="197129at2"/>
<dbReference type="RefSeq" id="WP_007417023.1">
    <property type="nucleotide sequence ID" value="NZ_ABOX02000034.1"/>
</dbReference>